<comment type="caution">
    <text evidence="3">The sequence shown here is derived from an EMBL/GenBank/DDBJ whole genome shotgun (WGS) entry which is preliminary data.</text>
</comment>
<gene>
    <name evidence="3" type="ORF">ILEXP_LOCUS43330</name>
</gene>
<dbReference type="Gene3D" id="3.30.540.10">
    <property type="entry name" value="Fructose-1,6-Bisphosphatase, subunit A, domain 1"/>
    <property type="match status" value="1"/>
</dbReference>
<evidence type="ECO:0000256" key="1">
    <source>
        <dbReference type="ARBA" id="ARBA00024331"/>
    </source>
</evidence>
<dbReference type="Proteomes" id="UP001642360">
    <property type="component" value="Unassembled WGS sequence"/>
</dbReference>
<feature type="domain" description="Fructose-1-6-bisphosphatase class I N-terminal" evidence="2">
    <location>
        <begin position="26"/>
        <end position="104"/>
    </location>
</feature>
<dbReference type="PANTHER" id="PTHR11556">
    <property type="entry name" value="FRUCTOSE-1,6-BISPHOSPHATASE-RELATED"/>
    <property type="match status" value="1"/>
</dbReference>
<comment type="pathway">
    <text evidence="1">Carbohydrate biosynthesis.</text>
</comment>
<dbReference type="PANTHER" id="PTHR11556:SF35">
    <property type="entry name" value="SEDOHEPTULOSE-1,7-BISPHOSPHATASE, CHLOROPLASTIC"/>
    <property type="match status" value="1"/>
</dbReference>
<dbReference type="SUPFAM" id="SSF56655">
    <property type="entry name" value="Carbohydrate phosphatase"/>
    <property type="match status" value="1"/>
</dbReference>
<sequence>MLALRKYQNSKVWEARLKVCILRYLWLGGFSVAFDPIDGSSIVDTNFTVGTIFGVWLGEKLTGVTRRDQVAPAMVIYGLRATYVLALKDIPGTHEFLLLDEGTHTTLLDLTATKWATLFSVSMQGRTLSYSGKDSIMFRSEY</sequence>
<dbReference type="Pfam" id="PF00316">
    <property type="entry name" value="FBPase"/>
    <property type="match status" value="1"/>
</dbReference>
<organism evidence="3 4">
    <name type="scientific">Ilex paraguariensis</name>
    <name type="common">yerba mate</name>
    <dbReference type="NCBI Taxonomy" id="185542"/>
    <lineage>
        <taxon>Eukaryota</taxon>
        <taxon>Viridiplantae</taxon>
        <taxon>Streptophyta</taxon>
        <taxon>Embryophyta</taxon>
        <taxon>Tracheophyta</taxon>
        <taxon>Spermatophyta</taxon>
        <taxon>Magnoliopsida</taxon>
        <taxon>eudicotyledons</taxon>
        <taxon>Gunneridae</taxon>
        <taxon>Pentapetalae</taxon>
        <taxon>asterids</taxon>
        <taxon>campanulids</taxon>
        <taxon>Aquifoliales</taxon>
        <taxon>Aquifoliaceae</taxon>
        <taxon>Ilex</taxon>
    </lineage>
</organism>
<name>A0ABC8U3H6_9AQUA</name>
<accession>A0ABC8U3H6</accession>
<evidence type="ECO:0000313" key="4">
    <source>
        <dbReference type="Proteomes" id="UP001642360"/>
    </source>
</evidence>
<reference evidence="3 4" key="1">
    <citation type="submission" date="2024-02" db="EMBL/GenBank/DDBJ databases">
        <authorList>
            <person name="Vignale AGUSTIN F."/>
            <person name="Sosa J E."/>
            <person name="Modenutti C."/>
        </authorList>
    </citation>
    <scope>NUCLEOTIDE SEQUENCE [LARGE SCALE GENOMIC DNA]</scope>
</reference>
<dbReference type="EMBL" id="CAUOFW020006169">
    <property type="protein sequence ID" value="CAK9173595.1"/>
    <property type="molecule type" value="Genomic_DNA"/>
</dbReference>
<dbReference type="InterPro" id="IPR033391">
    <property type="entry name" value="FBPase_N"/>
</dbReference>
<proteinExistence type="predicted"/>
<dbReference type="InterPro" id="IPR000146">
    <property type="entry name" value="FBPase_class-1"/>
</dbReference>
<keyword evidence="4" id="KW-1185">Reference proteome</keyword>
<evidence type="ECO:0000313" key="3">
    <source>
        <dbReference type="EMBL" id="CAK9173595.1"/>
    </source>
</evidence>
<dbReference type="AlphaFoldDB" id="A0ABC8U3H6"/>
<protein>
    <recommendedName>
        <fullName evidence="2">Fructose-1-6-bisphosphatase class I N-terminal domain-containing protein</fullName>
    </recommendedName>
</protein>
<evidence type="ECO:0000259" key="2">
    <source>
        <dbReference type="Pfam" id="PF00316"/>
    </source>
</evidence>